<dbReference type="InterPro" id="IPR016169">
    <property type="entry name" value="FAD-bd_PCMH_sub2"/>
</dbReference>
<sequence>MEQHSRSVANIAVAIRNCFEDRQSFRIFHGSSNSTRPGRLHAGSKVIDITALSNVVSVNCGAKVALVEPNVPMDRLVEATLSHGLIPPVVMEFPGITTGGGFSGTSGESSSFRHGFFSDTINSVEMVLGNGEIVAASRTERADLFYGAAGAAGTLGVITLLEVRLIEAKKFVRTTYQRVKTVDEALSQIQSATNSDDNDYVDGILFDDTHSAVITGQLVDEKPADYNVQTFSDAADPWFYMHVHEVTRTAEPTLPFVDYIPLAEYLFRYDRAAFWVGRQGYTYFKYIPFNSFFRWLLDDFSHARTLYHALHSGGISSRFMVQDVALPYDAAKEFIQFVTKDMDIRPLWLCPLRHARTPTFHPVTCAGDDLKKKGLEGVSGPMLNIGVWGWGPRRWNDFVSMNRVLESKLHTLGGRKWLYAHCYYTEDEFWGIYDRTWYDRLRHKYHATALPTVFDKVTINVEAQEREQREWGASIAALWPIGGMYGIWKAAISGDWRLHREALWKRT</sequence>
<dbReference type="KEGG" id="ptkz:JDV02_007220"/>
<name>A0A9Q8QKD9_9HYPO</name>
<dbReference type="PROSITE" id="PS51387">
    <property type="entry name" value="FAD_PCMH"/>
    <property type="match status" value="1"/>
</dbReference>
<dbReference type="EMBL" id="CP086359">
    <property type="protein sequence ID" value="UNI21210.1"/>
    <property type="molecule type" value="Genomic_DNA"/>
</dbReference>
<dbReference type="GO" id="GO:0000246">
    <property type="term" value="F:Delta24(24-1) sterol reductase activity"/>
    <property type="evidence" value="ECO:0007669"/>
    <property type="project" value="TreeGrafter"/>
</dbReference>
<dbReference type="InterPro" id="IPR006094">
    <property type="entry name" value="Oxid_FAD_bind_N"/>
</dbReference>
<dbReference type="GeneID" id="72069169"/>
<dbReference type="InterPro" id="IPR036318">
    <property type="entry name" value="FAD-bd_PCMH-like_sf"/>
</dbReference>
<evidence type="ECO:0000256" key="3">
    <source>
        <dbReference type="ARBA" id="ARBA00022692"/>
    </source>
</evidence>
<organism evidence="7 8">
    <name type="scientific">Purpureocillium takamizusanense</name>
    <dbReference type="NCBI Taxonomy" id="2060973"/>
    <lineage>
        <taxon>Eukaryota</taxon>
        <taxon>Fungi</taxon>
        <taxon>Dikarya</taxon>
        <taxon>Ascomycota</taxon>
        <taxon>Pezizomycotina</taxon>
        <taxon>Sordariomycetes</taxon>
        <taxon>Hypocreomycetidae</taxon>
        <taxon>Hypocreales</taxon>
        <taxon>Ophiocordycipitaceae</taxon>
        <taxon>Purpureocillium</taxon>
    </lineage>
</organism>
<dbReference type="InterPro" id="IPR040165">
    <property type="entry name" value="Diminuto-like"/>
</dbReference>
<evidence type="ECO:0000256" key="4">
    <source>
        <dbReference type="ARBA" id="ARBA00022989"/>
    </source>
</evidence>
<dbReference type="PANTHER" id="PTHR10801">
    <property type="entry name" value="24-DEHYDROCHOLESTEROL REDUCTASE"/>
    <property type="match status" value="1"/>
</dbReference>
<dbReference type="Pfam" id="PF01565">
    <property type="entry name" value="FAD_binding_4"/>
    <property type="match status" value="1"/>
</dbReference>
<dbReference type="Proteomes" id="UP000829364">
    <property type="component" value="Chromosome 6"/>
</dbReference>
<reference evidence="7" key="1">
    <citation type="submission" date="2021-11" db="EMBL/GenBank/DDBJ databases">
        <title>Purpureocillium_takamizusanense_genome.</title>
        <authorList>
            <person name="Nguyen N.-H."/>
        </authorList>
    </citation>
    <scope>NUCLEOTIDE SEQUENCE</scope>
    <source>
        <strain evidence="7">PT3</strain>
    </source>
</reference>
<evidence type="ECO:0000313" key="8">
    <source>
        <dbReference type="Proteomes" id="UP000829364"/>
    </source>
</evidence>
<dbReference type="PANTHER" id="PTHR10801:SF10">
    <property type="entry name" value="FAD BINDING DOMAIN PROTEIN (AFU_ORTHOLOGUE AFUA_6G14300)"/>
    <property type="match status" value="1"/>
</dbReference>
<evidence type="ECO:0000259" key="6">
    <source>
        <dbReference type="PROSITE" id="PS51387"/>
    </source>
</evidence>
<dbReference type="OrthoDB" id="415825at2759"/>
<dbReference type="Gene3D" id="3.30.465.10">
    <property type="match status" value="1"/>
</dbReference>
<dbReference type="SUPFAM" id="SSF56176">
    <property type="entry name" value="FAD-binding/transporter-associated domain-like"/>
    <property type="match status" value="1"/>
</dbReference>
<feature type="domain" description="FAD-binding PCMH-type" evidence="6">
    <location>
        <begin position="1"/>
        <end position="168"/>
    </location>
</feature>
<keyword evidence="5" id="KW-0472">Membrane</keyword>
<keyword evidence="4" id="KW-1133">Transmembrane helix</keyword>
<proteinExistence type="predicted"/>
<dbReference type="GO" id="GO:0050614">
    <property type="term" value="F:Delta24-sterol reductase activity"/>
    <property type="evidence" value="ECO:0007669"/>
    <property type="project" value="UniProtKB-EC"/>
</dbReference>
<dbReference type="GO" id="GO:0016020">
    <property type="term" value="C:membrane"/>
    <property type="evidence" value="ECO:0007669"/>
    <property type="project" value="UniProtKB-SubCell"/>
</dbReference>
<evidence type="ECO:0000256" key="1">
    <source>
        <dbReference type="ARBA" id="ARBA00004167"/>
    </source>
</evidence>
<keyword evidence="3" id="KW-0812">Transmembrane</keyword>
<gene>
    <name evidence="7" type="ORF">JDV02_007220</name>
</gene>
<dbReference type="EC" id="1.3.1.72" evidence="2"/>
<dbReference type="FunFam" id="3.30.465.10:FF:000031">
    <property type="entry name" value="FAD binding domain protein"/>
    <property type="match status" value="1"/>
</dbReference>
<evidence type="ECO:0000256" key="2">
    <source>
        <dbReference type="ARBA" id="ARBA00012405"/>
    </source>
</evidence>
<evidence type="ECO:0000256" key="5">
    <source>
        <dbReference type="ARBA" id="ARBA00023136"/>
    </source>
</evidence>
<dbReference type="InterPro" id="IPR016166">
    <property type="entry name" value="FAD-bd_PCMH"/>
</dbReference>
<dbReference type="AlphaFoldDB" id="A0A9Q8QKD9"/>
<dbReference type="RefSeq" id="XP_047844691.1">
    <property type="nucleotide sequence ID" value="XM_047988693.1"/>
</dbReference>
<dbReference type="GO" id="GO:0005737">
    <property type="term" value="C:cytoplasm"/>
    <property type="evidence" value="ECO:0007669"/>
    <property type="project" value="TreeGrafter"/>
</dbReference>
<keyword evidence="8" id="KW-1185">Reference proteome</keyword>
<protein>
    <recommendedName>
        <fullName evidence="2">Delta(24)-sterol reductase</fullName>
        <ecNumber evidence="2">1.3.1.72</ecNumber>
    </recommendedName>
</protein>
<dbReference type="GO" id="GO:0008202">
    <property type="term" value="P:steroid metabolic process"/>
    <property type="evidence" value="ECO:0007669"/>
    <property type="project" value="TreeGrafter"/>
</dbReference>
<comment type="subcellular location">
    <subcellularLocation>
        <location evidence="1">Membrane</location>
        <topology evidence="1">Single-pass membrane protein</topology>
    </subcellularLocation>
</comment>
<evidence type="ECO:0000313" key="7">
    <source>
        <dbReference type="EMBL" id="UNI21210.1"/>
    </source>
</evidence>
<accession>A0A9Q8QKD9</accession>
<dbReference type="GO" id="GO:0071949">
    <property type="term" value="F:FAD binding"/>
    <property type="evidence" value="ECO:0007669"/>
    <property type="project" value="InterPro"/>
</dbReference>